<dbReference type="Pfam" id="PF00443">
    <property type="entry name" value="UCH"/>
    <property type="match status" value="1"/>
</dbReference>
<dbReference type="EMBL" id="JAQQBR010000002">
    <property type="protein sequence ID" value="KAK0180686.1"/>
    <property type="molecule type" value="Genomic_DNA"/>
</dbReference>
<reference evidence="4" key="1">
    <citation type="journal article" date="2023" name="bioRxiv">
        <title>Scaffold-level genome assemblies of two parasitoid biocontrol wasps reveal the parthenogenesis mechanism and an associated novel virus.</title>
        <authorList>
            <person name="Inwood S."/>
            <person name="Skelly J."/>
            <person name="Guhlin J."/>
            <person name="Harrop T."/>
            <person name="Goldson S."/>
            <person name="Dearden P."/>
        </authorList>
    </citation>
    <scope>NUCLEOTIDE SEQUENCE</scope>
    <source>
        <strain evidence="4">Lincoln</strain>
        <tissue evidence="4">Whole body</tissue>
    </source>
</reference>
<evidence type="ECO:0000313" key="5">
    <source>
        <dbReference type="Proteomes" id="UP001168972"/>
    </source>
</evidence>
<sequence length="854" mass="99361">MDFTKDTLLEVIIKLIISSTDKEQINQAWKMLENLEKNANQKCVNLIDTVKKIITEDKIENVNEIPKLLTYFSNKINENPFEVSNATDINNGYINFLNRIVDKSKNFNLLCDVVETLLNHHKIYLPNDESIQNFSTAIVHCLSLFSMPTNPTEVIKFKENTGSMHKHLTTACNLYKTNPGFVLILMNALYKIITDIEIDSVPGTALVVIIQLVEPKLIPQSVQFVRKLSNDQQLSQLVSILSTWLTQWLKHDTLYCWVKECIEDLQIEHRYSVLNSITDNCLDSMLARLIFPIARVHIMPIVRTMLIHMSDSSLLIKIIPNIVKLFEKLREDNSQDGLLHTQDLVNCVNVLIMRFQGLICSESLMKSFPMKPQGEIVKELMTTSLWRETTDKLPMNNYNIGISNNKQVGLDNLGNTCYMNSVLQALVMTPQFCNQILIYNEYSIKTNSILYELQRLFALLVYSKRPCLSPNDFSRVSKPAYFMPGQQQDSAEFLCHLLDVLYEQEQSMVNKFKESNVEFDDEILNKDIKMNLQEHEITSEDNNSNNCDTIVNNKTPKNHSNLSTISQSSLIYQVFGGELNTTYQCNKCYTSSHNNDHYWELQLSFPEEIDLDRKVNVQDLINYYLTPEKLTGDNMYHCNKCNSLCDAQRIIKILRAPSHLILTLKHFHYDIDSRLKAKLFHKVFYNEIIQIPVSNDDENDFEKYQLYAAVVHSGYSMDYGHYFTFAKDRTEKWYKFNDSCVTETTLNEFYQLEAPYTPYILFYAKITNNFDNESNEKPILQTLSDNIRNIIETDTKKYEIERKNYDKSRITRLPNDDYYQLPTSLTRQRDNDDDNPPPTNCRNSVDIQSNRFLY</sequence>
<dbReference type="Pfam" id="PF21246">
    <property type="entry name" value="Usp38-like_N"/>
    <property type="match status" value="1"/>
</dbReference>
<dbReference type="AlphaFoldDB" id="A0AA39L0R5"/>
<evidence type="ECO:0000259" key="3">
    <source>
        <dbReference type="PROSITE" id="PS50235"/>
    </source>
</evidence>
<dbReference type="GO" id="GO:0004843">
    <property type="term" value="F:cysteine-type deubiquitinase activity"/>
    <property type="evidence" value="ECO:0007669"/>
    <property type="project" value="InterPro"/>
</dbReference>
<dbReference type="SUPFAM" id="SSF54001">
    <property type="entry name" value="Cysteine proteinases"/>
    <property type="match status" value="1"/>
</dbReference>
<dbReference type="PROSITE" id="PS50235">
    <property type="entry name" value="USP_3"/>
    <property type="match status" value="1"/>
</dbReference>
<accession>A0AA39L0R5</accession>
<proteinExistence type="inferred from homology"/>
<organism evidence="4 5">
    <name type="scientific">Microctonus hyperodae</name>
    <name type="common">Parasitoid wasp</name>
    <dbReference type="NCBI Taxonomy" id="165561"/>
    <lineage>
        <taxon>Eukaryota</taxon>
        <taxon>Metazoa</taxon>
        <taxon>Ecdysozoa</taxon>
        <taxon>Arthropoda</taxon>
        <taxon>Hexapoda</taxon>
        <taxon>Insecta</taxon>
        <taxon>Pterygota</taxon>
        <taxon>Neoptera</taxon>
        <taxon>Endopterygota</taxon>
        <taxon>Hymenoptera</taxon>
        <taxon>Apocrita</taxon>
        <taxon>Ichneumonoidea</taxon>
        <taxon>Braconidae</taxon>
        <taxon>Euphorinae</taxon>
        <taxon>Microctonus</taxon>
    </lineage>
</organism>
<evidence type="ECO:0000256" key="1">
    <source>
        <dbReference type="ARBA" id="ARBA00009085"/>
    </source>
</evidence>
<evidence type="ECO:0000256" key="2">
    <source>
        <dbReference type="SAM" id="MobiDB-lite"/>
    </source>
</evidence>
<dbReference type="InterPro" id="IPR018200">
    <property type="entry name" value="USP_CS"/>
</dbReference>
<dbReference type="InterPro" id="IPR038765">
    <property type="entry name" value="Papain-like_cys_pep_sf"/>
</dbReference>
<evidence type="ECO:0000313" key="4">
    <source>
        <dbReference type="EMBL" id="KAK0180686.1"/>
    </source>
</evidence>
<dbReference type="InterPro" id="IPR001394">
    <property type="entry name" value="Peptidase_C19_UCH"/>
</dbReference>
<comment type="caution">
    <text evidence="4">The sequence shown here is derived from an EMBL/GenBank/DDBJ whole genome shotgun (WGS) entry which is preliminary data.</text>
</comment>
<dbReference type="InterPro" id="IPR049407">
    <property type="entry name" value="Usp38-like_N"/>
</dbReference>
<gene>
    <name evidence="4" type="ORF">PV327_003044</name>
</gene>
<protein>
    <recommendedName>
        <fullName evidence="3">USP domain-containing protein</fullName>
    </recommendedName>
</protein>
<dbReference type="InterPro" id="IPR028889">
    <property type="entry name" value="USP"/>
</dbReference>
<reference evidence="4" key="2">
    <citation type="submission" date="2023-03" db="EMBL/GenBank/DDBJ databases">
        <authorList>
            <person name="Inwood S.N."/>
            <person name="Skelly J.G."/>
            <person name="Guhlin J."/>
            <person name="Harrop T.W.R."/>
            <person name="Goldson S.G."/>
            <person name="Dearden P.K."/>
        </authorList>
    </citation>
    <scope>NUCLEOTIDE SEQUENCE</scope>
    <source>
        <strain evidence="4">Lincoln</strain>
        <tissue evidence="4">Whole body</tissue>
    </source>
</reference>
<feature type="domain" description="USP" evidence="3">
    <location>
        <begin position="408"/>
        <end position="766"/>
    </location>
</feature>
<dbReference type="Proteomes" id="UP001168972">
    <property type="component" value="Unassembled WGS sequence"/>
</dbReference>
<dbReference type="PROSITE" id="PS00972">
    <property type="entry name" value="USP_1"/>
    <property type="match status" value="1"/>
</dbReference>
<dbReference type="Gene3D" id="3.90.70.10">
    <property type="entry name" value="Cysteine proteinases"/>
    <property type="match status" value="1"/>
</dbReference>
<dbReference type="GO" id="GO:0005634">
    <property type="term" value="C:nucleus"/>
    <property type="evidence" value="ECO:0007669"/>
    <property type="project" value="TreeGrafter"/>
</dbReference>
<dbReference type="GO" id="GO:0016579">
    <property type="term" value="P:protein deubiquitination"/>
    <property type="evidence" value="ECO:0007669"/>
    <property type="project" value="InterPro"/>
</dbReference>
<name>A0AA39L0R5_MICHY</name>
<comment type="similarity">
    <text evidence="1">Belongs to the peptidase C19 family.</text>
</comment>
<dbReference type="GO" id="GO:0005829">
    <property type="term" value="C:cytosol"/>
    <property type="evidence" value="ECO:0007669"/>
    <property type="project" value="TreeGrafter"/>
</dbReference>
<keyword evidence="5" id="KW-1185">Reference proteome</keyword>
<dbReference type="InterPro" id="IPR050164">
    <property type="entry name" value="Peptidase_C19"/>
</dbReference>
<dbReference type="PANTHER" id="PTHR24006:SF908">
    <property type="entry name" value="DEUBIQUITINATING APOPTOTIC INHIBITOR, ISOFORM A"/>
    <property type="match status" value="1"/>
</dbReference>
<dbReference type="PANTHER" id="PTHR24006">
    <property type="entry name" value="UBIQUITIN CARBOXYL-TERMINAL HYDROLASE"/>
    <property type="match status" value="1"/>
</dbReference>
<feature type="region of interest" description="Disordered" evidence="2">
    <location>
        <begin position="825"/>
        <end position="845"/>
    </location>
</feature>